<name>A0AAD6Q3D3_9ROSI</name>
<keyword evidence="1" id="KW-0472">Membrane</keyword>
<gene>
    <name evidence="2" type="ORF">NC653_031976</name>
</gene>
<evidence type="ECO:0000256" key="1">
    <source>
        <dbReference type="SAM" id="Phobius"/>
    </source>
</evidence>
<sequence>MPQVPSHPLVLFIFPFLLPRLLVSFQHLIYRHPMIL</sequence>
<dbReference type="AlphaFoldDB" id="A0AAD6Q3D3"/>
<proteinExistence type="predicted"/>
<dbReference type="Proteomes" id="UP001164929">
    <property type="component" value="Chromosome 13"/>
</dbReference>
<keyword evidence="1" id="KW-0812">Transmembrane</keyword>
<reference evidence="2" key="1">
    <citation type="journal article" date="2023" name="Mol. Ecol. Resour.">
        <title>Chromosome-level genome assembly of a triploid poplar Populus alba 'Berolinensis'.</title>
        <authorList>
            <person name="Chen S."/>
            <person name="Yu Y."/>
            <person name="Wang X."/>
            <person name="Wang S."/>
            <person name="Zhang T."/>
            <person name="Zhou Y."/>
            <person name="He R."/>
            <person name="Meng N."/>
            <person name="Wang Y."/>
            <person name="Liu W."/>
            <person name="Liu Z."/>
            <person name="Liu J."/>
            <person name="Guo Q."/>
            <person name="Huang H."/>
            <person name="Sederoff R.R."/>
            <person name="Wang G."/>
            <person name="Qu G."/>
            <person name="Chen S."/>
        </authorList>
    </citation>
    <scope>NUCLEOTIDE SEQUENCE</scope>
    <source>
        <strain evidence="2">SC-2020</strain>
    </source>
</reference>
<feature type="transmembrane region" description="Helical" evidence="1">
    <location>
        <begin position="12"/>
        <end position="30"/>
    </location>
</feature>
<protein>
    <submittedName>
        <fullName evidence="2">Uncharacterized protein</fullName>
    </submittedName>
</protein>
<keyword evidence="1" id="KW-1133">Transmembrane helix</keyword>
<accession>A0AAD6Q3D3</accession>
<keyword evidence="3" id="KW-1185">Reference proteome</keyword>
<evidence type="ECO:0000313" key="3">
    <source>
        <dbReference type="Proteomes" id="UP001164929"/>
    </source>
</evidence>
<dbReference type="EMBL" id="JAQIZT010000013">
    <property type="protein sequence ID" value="KAJ6976295.1"/>
    <property type="molecule type" value="Genomic_DNA"/>
</dbReference>
<organism evidence="2 3">
    <name type="scientific">Populus alba x Populus x berolinensis</name>
    <dbReference type="NCBI Taxonomy" id="444605"/>
    <lineage>
        <taxon>Eukaryota</taxon>
        <taxon>Viridiplantae</taxon>
        <taxon>Streptophyta</taxon>
        <taxon>Embryophyta</taxon>
        <taxon>Tracheophyta</taxon>
        <taxon>Spermatophyta</taxon>
        <taxon>Magnoliopsida</taxon>
        <taxon>eudicotyledons</taxon>
        <taxon>Gunneridae</taxon>
        <taxon>Pentapetalae</taxon>
        <taxon>rosids</taxon>
        <taxon>fabids</taxon>
        <taxon>Malpighiales</taxon>
        <taxon>Salicaceae</taxon>
        <taxon>Saliceae</taxon>
        <taxon>Populus</taxon>
    </lineage>
</organism>
<evidence type="ECO:0000313" key="2">
    <source>
        <dbReference type="EMBL" id="KAJ6976295.1"/>
    </source>
</evidence>
<comment type="caution">
    <text evidence="2">The sequence shown here is derived from an EMBL/GenBank/DDBJ whole genome shotgun (WGS) entry which is preliminary data.</text>
</comment>